<dbReference type="GO" id="GO:0003677">
    <property type="term" value="F:DNA binding"/>
    <property type="evidence" value="ECO:0007669"/>
    <property type="project" value="UniProtKB-KW"/>
</dbReference>
<protein>
    <submittedName>
        <fullName evidence="5">Transcriptional regulator</fullName>
    </submittedName>
</protein>
<keyword evidence="2" id="KW-0238">DNA-binding</keyword>
<dbReference type="Proteomes" id="UP000284676">
    <property type="component" value="Unassembled WGS sequence"/>
</dbReference>
<dbReference type="PANTHER" id="PTHR33204:SF29">
    <property type="entry name" value="TRANSCRIPTIONAL REGULATOR"/>
    <property type="match status" value="1"/>
</dbReference>
<organism evidence="5 6">
    <name type="scientific">Fusobacterium mortiferum</name>
    <dbReference type="NCBI Taxonomy" id="850"/>
    <lineage>
        <taxon>Bacteria</taxon>
        <taxon>Fusobacteriati</taxon>
        <taxon>Fusobacteriota</taxon>
        <taxon>Fusobacteriia</taxon>
        <taxon>Fusobacteriales</taxon>
        <taxon>Fusobacteriaceae</taxon>
        <taxon>Fusobacterium</taxon>
    </lineage>
</organism>
<evidence type="ECO:0000256" key="2">
    <source>
        <dbReference type="ARBA" id="ARBA00023125"/>
    </source>
</evidence>
<gene>
    <name evidence="5" type="ORF">DW663_08125</name>
</gene>
<dbReference type="EMBL" id="QRHL01000013">
    <property type="protein sequence ID" value="RHF71666.1"/>
    <property type="molecule type" value="Genomic_DNA"/>
</dbReference>
<dbReference type="RefSeq" id="WP_005886210.1">
    <property type="nucleotide sequence ID" value="NZ_CABMMQ010000006.1"/>
</dbReference>
<dbReference type="InterPro" id="IPR036390">
    <property type="entry name" value="WH_DNA-bd_sf"/>
</dbReference>
<dbReference type="SMR" id="A0A414PT41"/>
<keyword evidence="3" id="KW-0804">Transcription</keyword>
<proteinExistence type="predicted"/>
<name>A0A414PT41_FUSMR</name>
<accession>A0A414PT41</accession>
<dbReference type="Pfam" id="PF01638">
    <property type="entry name" value="HxlR"/>
    <property type="match status" value="1"/>
</dbReference>
<dbReference type="InterPro" id="IPR002577">
    <property type="entry name" value="HTH_HxlR"/>
</dbReference>
<dbReference type="AlphaFoldDB" id="A0A414PT41"/>
<feature type="domain" description="HTH hxlR-type" evidence="4">
    <location>
        <begin position="12"/>
        <end position="106"/>
    </location>
</feature>
<evidence type="ECO:0000313" key="6">
    <source>
        <dbReference type="Proteomes" id="UP000284676"/>
    </source>
</evidence>
<keyword evidence="1" id="KW-0805">Transcription regulation</keyword>
<dbReference type="InterPro" id="IPR036388">
    <property type="entry name" value="WH-like_DNA-bd_sf"/>
</dbReference>
<evidence type="ECO:0000256" key="1">
    <source>
        <dbReference type="ARBA" id="ARBA00023015"/>
    </source>
</evidence>
<dbReference type="PANTHER" id="PTHR33204">
    <property type="entry name" value="TRANSCRIPTIONAL REGULATOR, MARR FAMILY"/>
    <property type="match status" value="1"/>
</dbReference>
<dbReference type="GeneID" id="62762381"/>
<dbReference type="PROSITE" id="PS51118">
    <property type="entry name" value="HTH_HXLR"/>
    <property type="match status" value="1"/>
</dbReference>
<evidence type="ECO:0000259" key="4">
    <source>
        <dbReference type="PROSITE" id="PS51118"/>
    </source>
</evidence>
<comment type="caution">
    <text evidence="5">The sequence shown here is derived from an EMBL/GenBank/DDBJ whole genome shotgun (WGS) entry which is preliminary data.</text>
</comment>
<evidence type="ECO:0000313" key="5">
    <source>
        <dbReference type="EMBL" id="RHF71666.1"/>
    </source>
</evidence>
<dbReference type="Gene3D" id="1.10.10.10">
    <property type="entry name" value="Winged helix-like DNA-binding domain superfamily/Winged helix DNA-binding domain"/>
    <property type="match status" value="1"/>
</dbReference>
<evidence type="ECO:0000256" key="3">
    <source>
        <dbReference type="ARBA" id="ARBA00023163"/>
    </source>
</evidence>
<dbReference type="SUPFAM" id="SSF46785">
    <property type="entry name" value="Winged helix' DNA-binding domain"/>
    <property type="match status" value="1"/>
</dbReference>
<reference evidence="5 6" key="1">
    <citation type="submission" date="2018-08" db="EMBL/GenBank/DDBJ databases">
        <title>A genome reference for cultivated species of the human gut microbiota.</title>
        <authorList>
            <person name="Zou Y."/>
            <person name="Xue W."/>
            <person name="Luo G."/>
        </authorList>
    </citation>
    <scope>NUCLEOTIDE SEQUENCE [LARGE SCALE GENOMIC DNA]</scope>
    <source>
        <strain evidence="5 6">AM25-1</strain>
    </source>
</reference>
<sequence length="106" mass="12501">MIDLERKNKYKCSIEYTLSFMGGKWKPIILWHLGTEGIHRYGELKRKLDGITHKMLAQQLKELADDNLIIRKEYPQVPPKVEYSITEKGMGLMEILNLMHKWGQEN</sequence>